<feature type="compositionally biased region" description="Polar residues" evidence="1">
    <location>
        <begin position="271"/>
        <end position="290"/>
    </location>
</feature>
<accession>A0A9D4BFX7</accession>
<proteinExistence type="predicted"/>
<keyword evidence="4" id="KW-1185">Reference proteome</keyword>
<feature type="compositionally biased region" description="Polar residues" evidence="1">
    <location>
        <begin position="298"/>
        <end position="310"/>
    </location>
</feature>
<evidence type="ECO:0000313" key="3">
    <source>
        <dbReference type="EMBL" id="KAH3692177.1"/>
    </source>
</evidence>
<dbReference type="AlphaFoldDB" id="A0A9D4BFX7"/>
<feature type="transmembrane region" description="Helical" evidence="2">
    <location>
        <begin position="177"/>
        <end position="197"/>
    </location>
</feature>
<evidence type="ECO:0008006" key="5">
    <source>
        <dbReference type="Google" id="ProtNLM"/>
    </source>
</evidence>
<gene>
    <name evidence="3" type="ORF">DPMN_191532</name>
</gene>
<sequence>MLTYKIMCGEYKMTSHIGELSYRPEVNMTPSKICRFDFRPDRNVVGSGGIMFYFTELRMSHSCERSYLKFMDGFGGVNGLEEKLCVDNDTLLDKNVFFITSDNTLRIEYSDPYANMSFSIQFSAYSIKDWDCEGYRCPNKLCVPSGYDCSSEIRICGAANNSCSRKKIFVETMSSNIFVDVLRVIGIAIAVIAGILISKKLFQHRAEYLSKCRNSCEYGSCGLCCYQIYECCSQKCCKKGQEQRDIGVTMTRHRQSTDTSTTRPYPETGERSTTINNGVSSQTAESSSTRHNPEIAERSTTITNEGSSVSIPRVTRRNGNNTRPGVADVSNDYDPPPSYSQLELYSLDNHVNTNVDIPASETRHDNNGNNVTLSNADSSNVITLGSINIETDLAIGAHGSEEHVHEPEMLTDFSVDDVLPAVPPPPYDEAVDPPLYSEVISHESEYMASI</sequence>
<comment type="caution">
    <text evidence="3">The sequence shown here is derived from an EMBL/GenBank/DDBJ whole genome shotgun (WGS) entry which is preliminary data.</text>
</comment>
<evidence type="ECO:0000256" key="1">
    <source>
        <dbReference type="SAM" id="MobiDB-lite"/>
    </source>
</evidence>
<keyword evidence="2" id="KW-0812">Transmembrane</keyword>
<name>A0A9D4BFX7_DREPO</name>
<dbReference type="Proteomes" id="UP000828390">
    <property type="component" value="Unassembled WGS sequence"/>
</dbReference>
<reference evidence="3" key="1">
    <citation type="journal article" date="2019" name="bioRxiv">
        <title>The Genome of the Zebra Mussel, Dreissena polymorpha: A Resource for Invasive Species Research.</title>
        <authorList>
            <person name="McCartney M.A."/>
            <person name="Auch B."/>
            <person name="Kono T."/>
            <person name="Mallez S."/>
            <person name="Zhang Y."/>
            <person name="Obille A."/>
            <person name="Becker A."/>
            <person name="Abrahante J.E."/>
            <person name="Garbe J."/>
            <person name="Badalamenti J.P."/>
            <person name="Herman A."/>
            <person name="Mangelson H."/>
            <person name="Liachko I."/>
            <person name="Sullivan S."/>
            <person name="Sone E.D."/>
            <person name="Koren S."/>
            <person name="Silverstein K.A.T."/>
            <person name="Beckman K.B."/>
            <person name="Gohl D.M."/>
        </authorList>
    </citation>
    <scope>NUCLEOTIDE SEQUENCE</scope>
    <source>
        <strain evidence="3">Duluth1</strain>
        <tissue evidence="3">Whole animal</tissue>
    </source>
</reference>
<evidence type="ECO:0000313" key="4">
    <source>
        <dbReference type="Proteomes" id="UP000828390"/>
    </source>
</evidence>
<dbReference type="EMBL" id="JAIWYP010000024">
    <property type="protein sequence ID" value="KAH3692177.1"/>
    <property type="molecule type" value="Genomic_DNA"/>
</dbReference>
<organism evidence="3 4">
    <name type="scientific">Dreissena polymorpha</name>
    <name type="common">Zebra mussel</name>
    <name type="synonym">Mytilus polymorpha</name>
    <dbReference type="NCBI Taxonomy" id="45954"/>
    <lineage>
        <taxon>Eukaryota</taxon>
        <taxon>Metazoa</taxon>
        <taxon>Spiralia</taxon>
        <taxon>Lophotrochozoa</taxon>
        <taxon>Mollusca</taxon>
        <taxon>Bivalvia</taxon>
        <taxon>Autobranchia</taxon>
        <taxon>Heteroconchia</taxon>
        <taxon>Euheterodonta</taxon>
        <taxon>Imparidentia</taxon>
        <taxon>Neoheterodontei</taxon>
        <taxon>Myida</taxon>
        <taxon>Dreissenoidea</taxon>
        <taxon>Dreissenidae</taxon>
        <taxon>Dreissena</taxon>
    </lineage>
</organism>
<protein>
    <recommendedName>
        <fullName evidence="5">CUB domain-containing protein</fullName>
    </recommendedName>
</protein>
<evidence type="ECO:0000256" key="2">
    <source>
        <dbReference type="SAM" id="Phobius"/>
    </source>
</evidence>
<reference evidence="3" key="2">
    <citation type="submission" date="2020-11" db="EMBL/GenBank/DDBJ databases">
        <authorList>
            <person name="McCartney M.A."/>
            <person name="Auch B."/>
            <person name="Kono T."/>
            <person name="Mallez S."/>
            <person name="Becker A."/>
            <person name="Gohl D.M."/>
            <person name="Silverstein K.A.T."/>
            <person name="Koren S."/>
            <person name="Bechman K.B."/>
            <person name="Herman A."/>
            <person name="Abrahante J.E."/>
            <person name="Garbe J."/>
        </authorList>
    </citation>
    <scope>NUCLEOTIDE SEQUENCE</scope>
    <source>
        <strain evidence="3">Duluth1</strain>
        <tissue evidence="3">Whole animal</tissue>
    </source>
</reference>
<keyword evidence="2" id="KW-1133">Transmembrane helix</keyword>
<feature type="region of interest" description="Disordered" evidence="1">
    <location>
        <begin position="248"/>
        <end position="339"/>
    </location>
</feature>
<keyword evidence="2" id="KW-0472">Membrane</keyword>